<evidence type="ECO:0000256" key="4">
    <source>
        <dbReference type="ARBA" id="ARBA00022989"/>
    </source>
</evidence>
<comment type="caution">
    <text evidence="7">The sequence shown here is derived from an EMBL/GenBank/DDBJ whole genome shotgun (WGS) entry which is preliminary data.</text>
</comment>
<evidence type="ECO:0000256" key="3">
    <source>
        <dbReference type="ARBA" id="ARBA00022692"/>
    </source>
</evidence>
<gene>
    <name evidence="7" type="ORF">NE237_012213</name>
</gene>
<evidence type="ECO:0000256" key="5">
    <source>
        <dbReference type="ARBA" id="ARBA00023136"/>
    </source>
</evidence>
<evidence type="ECO:0000313" key="7">
    <source>
        <dbReference type="EMBL" id="KAJ4955430.1"/>
    </source>
</evidence>
<evidence type="ECO:0000313" key="8">
    <source>
        <dbReference type="Proteomes" id="UP001141806"/>
    </source>
</evidence>
<accession>A0A9Q0JYL2</accession>
<feature type="transmembrane region" description="Helical" evidence="6">
    <location>
        <begin position="114"/>
        <end position="133"/>
    </location>
</feature>
<keyword evidence="8" id="KW-1185">Reference proteome</keyword>
<protein>
    <recommendedName>
        <fullName evidence="9">Cornichon</fullName>
    </recommendedName>
</protein>
<sequence>MFGAFFVWLLSFFMEIALVCLIVYQLISLADLEFDYINPYDSAKRINSVVLPEFATQAFLSFFFLFTGHWFMFLLSVPYVCYNVRIYTQKQHFVDITEIFNMLNWEKKIRIVKLAYVIILFCLTLFWMIYSALED</sequence>
<dbReference type="Proteomes" id="UP001141806">
    <property type="component" value="Unassembled WGS sequence"/>
</dbReference>
<keyword evidence="4 6" id="KW-1133">Transmembrane helix</keyword>
<dbReference type="GO" id="GO:0016192">
    <property type="term" value="P:vesicle-mediated transport"/>
    <property type="evidence" value="ECO:0007669"/>
    <property type="project" value="InterPro"/>
</dbReference>
<keyword evidence="3 6" id="KW-0812">Transmembrane</keyword>
<dbReference type="Pfam" id="PF03311">
    <property type="entry name" value="Cornichon"/>
    <property type="match status" value="1"/>
</dbReference>
<reference evidence="7" key="1">
    <citation type="journal article" date="2023" name="Plant J.">
        <title>The genome of the king protea, Protea cynaroides.</title>
        <authorList>
            <person name="Chang J."/>
            <person name="Duong T.A."/>
            <person name="Schoeman C."/>
            <person name="Ma X."/>
            <person name="Roodt D."/>
            <person name="Barker N."/>
            <person name="Li Z."/>
            <person name="Van de Peer Y."/>
            <person name="Mizrachi E."/>
        </authorList>
    </citation>
    <scope>NUCLEOTIDE SEQUENCE</scope>
    <source>
        <tissue evidence="7">Young leaves</tissue>
    </source>
</reference>
<evidence type="ECO:0000256" key="6">
    <source>
        <dbReference type="SAM" id="Phobius"/>
    </source>
</evidence>
<feature type="transmembrane region" description="Helical" evidence="6">
    <location>
        <begin position="7"/>
        <end position="27"/>
    </location>
</feature>
<dbReference type="SMART" id="SM01398">
    <property type="entry name" value="Cornichon"/>
    <property type="match status" value="1"/>
</dbReference>
<comment type="similarity">
    <text evidence="2">Belongs to the cornichon family.</text>
</comment>
<dbReference type="PANTHER" id="PTHR12290">
    <property type="entry name" value="CORNICHON-RELATED"/>
    <property type="match status" value="1"/>
</dbReference>
<keyword evidence="5 6" id="KW-0472">Membrane</keyword>
<dbReference type="AlphaFoldDB" id="A0A9Q0JYL2"/>
<name>A0A9Q0JYL2_9MAGN</name>
<evidence type="ECO:0000256" key="2">
    <source>
        <dbReference type="ARBA" id="ARBA00010095"/>
    </source>
</evidence>
<dbReference type="GO" id="GO:0016020">
    <property type="term" value="C:membrane"/>
    <property type="evidence" value="ECO:0007669"/>
    <property type="project" value="UniProtKB-SubCell"/>
</dbReference>
<dbReference type="OrthoDB" id="434393at2759"/>
<evidence type="ECO:0008006" key="9">
    <source>
        <dbReference type="Google" id="ProtNLM"/>
    </source>
</evidence>
<feature type="transmembrane region" description="Helical" evidence="6">
    <location>
        <begin position="58"/>
        <end position="82"/>
    </location>
</feature>
<evidence type="ECO:0000256" key="1">
    <source>
        <dbReference type="ARBA" id="ARBA00004141"/>
    </source>
</evidence>
<proteinExistence type="inferred from homology"/>
<comment type="subcellular location">
    <subcellularLocation>
        <location evidence="1">Membrane</location>
        <topology evidence="1">Multi-pass membrane protein</topology>
    </subcellularLocation>
</comment>
<dbReference type="InterPro" id="IPR003377">
    <property type="entry name" value="Cornichon"/>
</dbReference>
<dbReference type="EMBL" id="JAMYWD010000011">
    <property type="protein sequence ID" value="KAJ4955430.1"/>
    <property type="molecule type" value="Genomic_DNA"/>
</dbReference>
<organism evidence="7 8">
    <name type="scientific">Protea cynaroides</name>
    <dbReference type="NCBI Taxonomy" id="273540"/>
    <lineage>
        <taxon>Eukaryota</taxon>
        <taxon>Viridiplantae</taxon>
        <taxon>Streptophyta</taxon>
        <taxon>Embryophyta</taxon>
        <taxon>Tracheophyta</taxon>
        <taxon>Spermatophyta</taxon>
        <taxon>Magnoliopsida</taxon>
        <taxon>Proteales</taxon>
        <taxon>Proteaceae</taxon>
        <taxon>Protea</taxon>
    </lineage>
</organism>